<name>A0ABW1JFA0_9ACTN</name>
<dbReference type="InterPro" id="IPR017195">
    <property type="entry name" value="ABC_thiamin-permease_prd"/>
</dbReference>
<dbReference type="Pfam" id="PF09819">
    <property type="entry name" value="ABC_cobalt"/>
    <property type="match status" value="1"/>
</dbReference>
<proteinExistence type="predicted"/>
<feature type="transmembrane region" description="Helical" evidence="1">
    <location>
        <begin position="117"/>
        <end position="138"/>
    </location>
</feature>
<organism evidence="2 3">
    <name type="scientific">Angustibacter luteus</name>
    <dbReference type="NCBI Taxonomy" id="658456"/>
    <lineage>
        <taxon>Bacteria</taxon>
        <taxon>Bacillati</taxon>
        <taxon>Actinomycetota</taxon>
        <taxon>Actinomycetes</taxon>
        <taxon>Kineosporiales</taxon>
        <taxon>Kineosporiaceae</taxon>
    </lineage>
</organism>
<comment type="caution">
    <text evidence="2">The sequence shown here is derived from an EMBL/GenBank/DDBJ whole genome shotgun (WGS) entry which is preliminary data.</text>
</comment>
<dbReference type="EMBL" id="JBHSRD010000003">
    <property type="protein sequence ID" value="MFC6007552.1"/>
    <property type="molecule type" value="Genomic_DNA"/>
</dbReference>
<feature type="transmembrane region" description="Helical" evidence="1">
    <location>
        <begin position="23"/>
        <end position="42"/>
    </location>
</feature>
<evidence type="ECO:0000313" key="3">
    <source>
        <dbReference type="Proteomes" id="UP001596189"/>
    </source>
</evidence>
<feature type="transmembrane region" description="Helical" evidence="1">
    <location>
        <begin position="145"/>
        <end position="162"/>
    </location>
</feature>
<gene>
    <name evidence="2" type="ORF">ACFQDO_10470</name>
</gene>
<keyword evidence="1" id="KW-0472">Membrane</keyword>
<keyword evidence="1" id="KW-0812">Transmembrane</keyword>
<evidence type="ECO:0000256" key="1">
    <source>
        <dbReference type="SAM" id="Phobius"/>
    </source>
</evidence>
<evidence type="ECO:0000313" key="2">
    <source>
        <dbReference type="EMBL" id="MFC6007552.1"/>
    </source>
</evidence>
<keyword evidence="1" id="KW-1133">Transmembrane helix</keyword>
<keyword evidence="3" id="KW-1185">Reference proteome</keyword>
<protein>
    <submittedName>
        <fullName evidence="2">ECF transporter S component</fullName>
    </submittedName>
</protein>
<feature type="transmembrane region" description="Helical" evidence="1">
    <location>
        <begin position="225"/>
        <end position="246"/>
    </location>
</feature>
<accession>A0ABW1JFA0</accession>
<feature type="transmembrane region" description="Helical" evidence="1">
    <location>
        <begin position="85"/>
        <end position="105"/>
    </location>
</feature>
<reference evidence="3" key="1">
    <citation type="journal article" date="2019" name="Int. J. Syst. Evol. Microbiol.">
        <title>The Global Catalogue of Microorganisms (GCM) 10K type strain sequencing project: providing services to taxonomists for standard genome sequencing and annotation.</title>
        <authorList>
            <consortium name="The Broad Institute Genomics Platform"/>
            <consortium name="The Broad Institute Genome Sequencing Center for Infectious Disease"/>
            <person name="Wu L."/>
            <person name="Ma J."/>
        </authorList>
    </citation>
    <scope>NUCLEOTIDE SEQUENCE [LARGE SCALE GENOMIC DNA]</scope>
    <source>
        <strain evidence="3">KACC 14249</strain>
    </source>
</reference>
<feature type="transmembrane region" description="Helical" evidence="1">
    <location>
        <begin position="57"/>
        <end position="78"/>
    </location>
</feature>
<dbReference type="Proteomes" id="UP001596189">
    <property type="component" value="Unassembled WGS sequence"/>
</dbReference>
<feature type="transmembrane region" description="Helical" evidence="1">
    <location>
        <begin position="200"/>
        <end position="219"/>
    </location>
</feature>
<sequence length="268" mass="27397">MTAPSKVVQLPTSDRTPRTPPRIAWAVAAVGVVLGLAIWLIGLPDDVTWFGSTMSDLSLPAGLIVALLFGWIGFSLASARASWRVVDLVVAGVLGVAGGLLFAVWNANYAVISGPLGATPAIALLGGAWLLPGVLGALVIRRPGAAVLVEVVAAVVEGLIGSQWGFTVVWYGLLEGLGAEIVFALLLYRRFGLPTAMLSGAVAGLIIAPVDLVLSYAAQTAGWKLGYVVCLVISGAVLAGVGAWAITRGLARTGALAPLASGRSARRV</sequence>
<dbReference type="RefSeq" id="WP_345716345.1">
    <property type="nucleotide sequence ID" value="NZ_BAABFP010000004.1"/>
</dbReference>